<sequence length="320" mass="35214">MEDAASFLRGELRGLFAPGGEVTRARYSPSLHFEDPITRLDNLEAYVLMVRALKTVFNIGFELHTLEVSGPDEITARWTMTVEVWPLPWRPTAVFTGRSKYVVDASSGLITSHRDTWDAVADNSFPSLEALAVLMRQALDLTQIPKDLETPKYSVVRAGRGYEVRRMEGFLVADAPMAAGAGPASGSGFNTLAGYIFGGNKEKESISMTTPVFSEVTESGPQMSFVMESKYSDVSSLPAPLDPRVKARAVAPKFVAAARFSGLAFDWEVDSAERALRAALLRDGIAPAMGYRLARYNDPTVLPPFRRNEVLIDLPDFEWP</sequence>
<evidence type="ECO:0008006" key="4">
    <source>
        <dbReference type="Google" id="ProtNLM"/>
    </source>
</evidence>
<dbReference type="AlphaFoldDB" id="A0A2V0P863"/>
<dbReference type="SUPFAM" id="SSF54427">
    <property type="entry name" value="NTF2-like"/>
    <property type="match status" value="1"/>
</dbReference>
<dbReference type="PANTHER" id="PTHR11220">
    <property type="entry name" value="HEME-BINDING PROTEIN-RELATED"/>
    <property type="match status" value="1"/>
</dbReference>
<dbReference type="EMBL" id="BDRX01000060">
    <property type="protein sequence ID" value="GBF95132.1"/>
    <property type="molecule type" value="Genomic_DNA"/>
</dbReference>
<comment type="similarity">
    <text evidence="1">Belongs to the HEBP family.</text>
</comment>
<comment type="caution">
    <text evidence="2">The sequence shown here is derived from an EMBL/GenBank/DDBJ whole genome shotgun (WGS) entry which is preliminary data.</text>
</comment>
<dbReference type="Pfam" id="PF04832">
    <property type="entry name" value="SOUL"/>
    <property type="match status" value="1"/>
</dbReference>
<dbReference type="PANTHER" id="PTHR11220:SF50">
    <property type="entry name" value="SOUL HEME-BINDING FAMILY PROTEIN"/>
    <property type="match status" value="1"/>
</dbReference>
<keyword evidence="3" id="KW-1185">Reference proteome</keyword>
<dbReference type="Pfam" id="PF10184">
    <property type="entry name" value="DUF2358"/>
    <property type="match status" value="1"/>
</dbReference>
<dbReference type="SUPFAM" id="SSF55136">
    <property type="entry name" value="Probable bacterial effector-binding domain"/>
    <property type="match status" value="1"/>
</dbReference>
<evidence type="ECO:0000313" key="2">
    <source>
        <dbReference type="EMBL" id="GBF95132.1"/>
    </source>
</evidence>
<gene>
    <name evidence="2" type="ORF">Rsub_07716</name>
</gene>
<dbReference type="Proteomes" id="UP000247498">
    <property type="component" value="Unassembled WGS sequence"/>
</dbReference>
<dbReference type="Gene3D" id="3.20.80.10">
    <property type="entry name" value="Regulatory factor, effector binding domain"/>
    <property type="match status" value="1"/>
</dbReference>
<dbReference type="InterPro" id="IPR011256">
    <property type="entry name" value="Reg_factor_effector_dom_sf"/>
</dbReference>
<proteinExistence type="inferred from homology"/>
<name>A0A2V0P863_9CHLO</name>
<protein>
    <recommendedName>
        <fullName evidence="4">SOUL heme-binding protein</fullName>
    </recommendedName>
</protein>
<evidence type="ECO:0000256" key="1">
    <source>
        <dbReference type="ARBA" id="ARBA00009817"/>
    </source>
</evidence>
<dbReference type="InterPro" id="IPR006917">
    <property type="entry name" value="SOUL_heme-bd"/>
</dbReference>
<dbReference type="InterPro" id="IPR018790">
    <property type="entry name" value="DUF2358"/>
</dbReference>
<organism evidence="2 3">
    <name type="scientific">Raphidocelis subcapitata</name>
    <dbReference type="NCBI Taxonomy" id="307507"/>
    <lineage>
        <taxon>Eukaryota</taxon>
        <taxon>Viridiplantae</taxon>
        <taxon>Chlorophyta</taxon>
        <taxon>core chlorophytes</taxon>
        <taxon>Chlorophyceae</taxon>
        <taxon>CS clade</taxon>
        <taxon>Sphaeropleales</taxon>
        <taxon>Selenastraceae</taxon>
        <taxon>Raphidocelis</taxon>
    </lineage>
</organism>
<dbReference type="InParanoid" id="A0A2V0P863"/>
<dbReference type="InterPro" id="IPR032710">
    <property type="entry name" value="NTF2-like_dom_sf"/>
</dbReference>
<dbReference type="STRING" id="307507.A0A2V0P863"/>
<dbReference type="OrthoDB" id="44820at2759"/>
<evidence type="ECO:0000313" key="3">
    <source>
        <dbReference type="Proteomes" id="UP000247498"/>
    </source>
</evidence>
<accession>A0A2V0P863</accession>
<reference evidence="2 3" key="1">
    <citation type="journal article" date="2018" name="Sci. Rep.">
        <title>Raphidocelis subcapitata (=Pseudokirchneriella subcapitata) provides an insight into genome evolution and environmental adaptations in the Sphaeropleales.</title>
        <authorList>
            <person name="Suzuki S."/>
            <person name="Yamaguchi H."/>
            <person name="Nakajima N."/>
            <person name="Kawachi M."/>
        </authorList>
    </citation>
    <scope>NUCLEOTIDE SEQUENCE [LARGE SCALE GENOMIC DNA]</scope>
    <source>
        <strain evidence="2 3">NIES-35</strain>
    </source>
</reference>